<name>A0A1D9PUL0_SCLS1</name>
<keyword evidence="9" id="KW-0812">Transmembrane</keyword>
<dbReference type="CDD" id="cd11040">
    <property type="entry name" value="CYP7_CYP8-like"/>
    <property type="match status" value="1"/>
</dbReference>
<protein>
    <recommendedName>
        <fullName evidence="12">Cytochrome P450</fullName>
    </recommendedName>
</protein>
<dbReference type="Pfam" id="PF00067">
    <property type="entry name" value="p450"/>
    <property type="match status" value="1"/>
</dbReference>
<dbReference type="AlphaFoldDB" id="A0A1D9PUL0"/>
<comment type="cofactor">
    <cofactor evidence="1 7">
        <name>heme</name>
        <dbReference type="ChEBI" id="CHEBI:30413"/>
    </cofactor>
</comment>
<keyword evidence="9" id="KW-1133">Transmembrane helix</keyword>
<dbReference type="OrthoDB" id="1470350at2759"/>
<dbReference type="Gene3D" id="1.10.630.10">
    <property type="entry name" value="Cytochrome P450"/>
    <property type="match status" value="1"/>
</dbReference>
<evidence type="ECO:0000313" key="10">
    <source>
        <dbReference type="EMBL" id="APA06212.1"/>
    </source>
</evidence>
<keyword evidence="3 7" id="KW-0349">Heme</keyword>
<dbReference type="VEuPathDB" id="FungiDB:sscle_01g009820"/>
<proteinExistence type="inferred from homology"/>
<dbReference type="InterPro" id="IPR001128">
    <property type="entry name" value="Cyt_P450"/>
</dbReference>
<evidence type="ECO:0000313" key="11">
    <source>
        <dbReference type="Proteomes" id="UP000177798"/>
    </source>
</evidence>
<dbReference type="PRINTS" id="PR00465">
    <property type="entry name" value="EP450IV"/>
</dbReference>
<evidence type="ECO:0000256" key="1">
    <source>
        <dbReference type="ARBA" id="ARBA00001971"/>
    </source>
</evidence>
<comment type="similarity">
    <text evidence="2">Belongs to the cytochrome P450 family.</text>
</comment>
<keyword evidence="4 7" id="KW-0479">Metal-binding</keyword>
<feature type="region of interest" description="Disordered" evidence="8">
    <location>
        <begin position="464"/>
        <end position="491"/>
    </location>
</feature>
<dbReference type="EMBL" id="CP017814">
    <property type="protein sequence ID" value="APA06212.1"/>
    <property type="molecule type" value="Genomic_DNA"/>
</dbReference>
<evidence type="ECO:0000256" key="4">
    <source>
        <dbReference type="ARBA" id="ARBA00022723"/>
    </source>
</evidence>
<dbReference type="PANTHER" id="PTHR24304:SF2">
    <property type="entry name" value="24-HYDROXYCHOLESTEROL 7-ALPHA-HYDROXYLASE"/>
    <property type="match status" value="1"/>
</dbReference>
<evidence type="ECO:0000256" key="5">
    <source>
        <dbReference type="ARBA" id="ARBA00023004"/>
    </source>
</evidence>
<organism evidence="10 11">
    <name type="scientific">Sclerotinia sclerotiorum (strain ATCC 18683 / 1980 / Ss-1)</name>
    <name type="common">White mold</name>
    <name type="synonym">Whetzelinia sclerotiorum</name>
    <dbReference type="NCBI Taxonomy" id="665079"/>
    <lineage>
        <taxon>Eukaryota</taxon>
        <taxon>Fungi</taxon>
        <taxon>Dikarya</taxon>
        <taxon>Ascomycota</taxon>
        <taxon>Pezizomycotina</taxon>
        <taxon>Leotiomycetes</taxon>
        <taxon>Helotiales</taxon>
        <taxon>Sclerotiniaceae</taxon>
        <taxon>Sclerotinia</taxon>
    </lineage>
</organism>
<evidence type="ECO:0000256" key="7">
    <source>
        <dbReference type="PIRSR" id="PIRSR602403-1"/>
    </source>
</evidence>
<keyword evidence="9" id="KW-0472">Membrane</keyword>
<evidence type="ECO:0000256" key="9">
    <source>
        <dbReference type="SAM" id="Phobius"/>
    </source>
</evidence>
<dbReference type="SUPFAM" id="SSF48264">
    <property type="entry name" value="Cytochrome P450"/>
    <property type="match status" value="1"/>
</dbReference>
<feature type="compositionally biased region" description="Basic and acidic residues" evidence="8">
    <location>
        <begin position="472"/>
        <end position="489"/>
    </location>
</feature>
<feature type="transmembrane region" description="Helical" evidence="9">
    <location>
        <begin position="6"/>
        <end position="29"/>
    </location>
</feature>
<dbReference type="InterPro" id="IPR036396">
    <property type="entry name" value="Cyt_P450_sf"/>
</dbReference>
<feature type="binding site" description="axial binding residue" evidence="7">
    <location>
        <position position="512"/>
    </location>
    <ligand>
        <name>heme</name>
        <dbReference type="ChEBI" id="CHEBI:30413"/>
    </ligand>
    <ligandPart>
        <name>Fe</name>
        <dbReference type="ChEBI" id="CHEBI:18248"/>
    </ligandPart>
</feature>
<dbReference type="GO" id="GO:0005506">
    <property type="term" value="F:iron ion binding"/>
    <property type="evidence" value="ECO:0007669"/>
    <property type="project" value="InterPro"/>
</dbReference>
<gene>
    <name evidence="10" type="ORF">sscle_01g009820</name>
</gene>
<evidence type="ECO:0000256" key="3">
    <source>
        <dbReference type="ARBA" id="ARBA00022617"/>
    </source>
</evidence>
<evidence type="ECO:0000256" key="6">
    <source>
        <dbReference type="ARBA" id="ARBA00023026"/>
    </source>
</evidence>
<keyword evidence="6" id="KW-0843">Virulence</keyword>
<dbReference type="GO" id="GO:0004497">
    <property type="term" value="F:monooxygenase activity"/>
    <property type="evidence" value="ECO:0007669"/>
    <property type="project" value="InterPro"/>
</dbReference>
<dbReference type="PANTHER" id="PTHR24304">
    <property type="entry name" value="CYTOCHROME P450 FAMILY 7"/>
    <property type="match status" value="1"/>
</dbReference>
<evidence type="ECO:0000256" key="8">
    <source>
        <dbReference type="SAM" id="MobiDB-lite"/>
    </source>
</evidence>
<evidence type="ECO:0008006" key="12">
    <source>
        <dbReference type="Google" id="ProtNLM"/>
    </source>
</evidence>
<reference evidence="11" key="1">
    <citation type="journal article" date="2017" name="Genome Biol. Evol.">
        <title>The complete genome sequence of the phytopathogenic fungus Sclerotinia sclerotiorum reveals insights into the genome architecture of broad host range pathogens.</title>
        <authorList>
            <person name="Derbyshire M."/>
            <person name="Denton-Giles M."/>
            <person name="Hegedus D."/>
            <person name="Seifbarghy S."/>
            <person name="Rollins J."/>
            <person name="van Kan J."/>
            <person name="Seidl M.F."/>
            <person name="Faino L."/>
            <person name="Mbengue M."/>
            <person name="Navaud O."/>
            <person name="Raffaele S."/>
            <person name="Hammond-Kosack K."/>
            <person name="Heard S."/>
            <person name="Oliver R."/>
        </authorList>
    </citation>
    <scope>NUCLEOTIDE SEQUENCE [LARGE SCALE GENOMIC DNA]</scope>
    <source>
        <strain evidence="11">ATCC 18683 / 1980 / Ss-1</strain>
    </source>
</reference>
<keyword evidence="5 7" id="KW-0408">Iron</keyword>
<sequence>MLDHIFFSWSWRATAFCICLSPFLIAYILTTVKSTLAVRSKSTHKSPAIDPSPDFIFGNLFAFSFDTRGYLAHLLNRFGPHVPVRIRVGGHSFYFVSGPEYILKLFRGSRELTAVPAMAAIVERIFGSPPEVSSVLLNDNTGTSTQPLPDTNPLPADQRYHHISHQGFSDNLTGVRLAELVTRFLENLNTELDNLDMGTDEWLDIPDLYTFIQNIIFNANTRALCGTHIFEVVPTLTEDFWNFDSQVAGPLKGIPRFLIPGTYKIRDKMVESILAWHKSAEAHIDCDDEELEKKSWEPYYGSKLFRDRARFLSKINGFGDQARAANDLGLIWGANSNSIPAIAWCILDILHRPDLLSQIQSELSTIATLHQSNTITQQMPDLLSNLLLQSIYCEELRLRNAAAIQRSTLTSTFQIGPWKFPQNAMILASIWYAGHDKSIWNEGPNNQHDVESFWPERFILYPNNPHSGPKKYNTDKDKDKDKHPSERTTKPKLITDAVNGSWIPYGGGQQICPGRFYAKQEVIGSMAVFFSRLEVELLGDGESPVPDFRYFSLGVLPPKGRFPARLRKR</sequence>
<dbReference type="Proteomes" id="UP000177798">
    <property type="component" value="Chromosome 1"/>
</dbReference>
<dbReference type="GO" id="GO:0020037">
    <property type="term" value="F:heme binding"/>
    <property type="evidence" value="ECO:0007669"/>
    <property type="project" value="InterPro"/>
</dbReference>
<dbReference type="InterPro" id="IPR050529">
    <property type="entry name" value="CYP450_sterol_14alpha_dmase"/>
</dbReference>
<accession>A0A1D9PUL0</accession>
<evidence type="ECO:0000256" key="2">
    <source>
        <dbReference type="ARBA" id="ARBA00010617"/>
    </source>
</evidence>
<dbReference type="InterPro" id="IPR002403">
    <property type="entry name" value="Cyt_P450_E_grp-IV"/>
</dbReference>
<dbReference type="GO" id="GO:0016705">
    <property type="term" value="F:oxidoreductase activity, acting on paired donors, with incorporation or reduction of molecular oxygen"/>
    <property type="evidence" value="ECO:0007669"/>
    <property type="project" value="InterPro"/>
</dbReference>